<reference evidence="1" key="1">
    <citation type="journal article" date="2015" name="Nature">
        <title>Complex archaea that bridge the gap between prokaryotes and eukaryotes.</title>
        <authorList>
            <person name="Spang A."/>
            <person name="Saw J.H."/>
            <person name="Jorgensen S.L."/>
            <person name="Zaremba-Niedzwiedzka K."/>
            <person name="Martijn J."/>
            <person name="Lind A.E."/>
            <person name="van Eijk R."/>
            <person name="Schleper C."/>
            <person name="Guy L."/>
            <person name="Ettema T.J."/>
        </authorList>
    </citation>
    <scope>NUCLEOTIDE SEQUENCE</scope>
</reference>
<comment type="caution">
    <text evidence="1">The sequence shown here is derived from an EMBL/GenBank/DDBJ whole genome shotgun (WGS) entry which is preliminary data.</text>
</comment>
<accession>A0A0F9R317</accession>
<protein>
    <submittedName>
        <fullName evidence="1">Uncharacterized protein</fullName>
    </submittedName>
</protein>
<organism evidence="1">
    <name type="scientific">marine sediment metagenome</name>
    <dbReference type="NCBI Taxonomy" id="412755"/>
    <lineage>
        <taxon>unclassified sequences</taxon>
        <taxon>metagenomes</taxon>
        <taxon>ecological metagenomes</taxon>
    </lineage>
</organism>
<name>A0A0F9R317_9ZZZZ</name>
<evidence type="ECO:0000313" key="1">
    <source>
        <dbReference type="EMBL" id="KKN11863.1"/>
    </source>
</evidence>
<dbReference type="AlphaFoldDB" id="A0A0F9R317"/>
<dbReference type="EMBL" id="LAZR01004092">
    <property type="protein sequence ID" value="KKN11863.1"/>
    <property type="molecule type" value="Genomic_DNA"/>
</dbReference>
<proteinExistence type="predicted"/>
<sequence>MTKNLNVSTRAHSVTRGWEKKNGNWMRSVRICRDGVVWTYLNGVLIYTVTTWPSA</sequence>
<gene>
    <name evidence="1" type="ORF">LCGC14_1022100</name>
</gene>